<protein>
    <submittedName>
        <fullName evidence="2">Uncharacterized protein</fullName>
    </submittedName>
</protein>
<sequence>MCVCVEEGGSGSGSKGQTLMDEAVALRRASSQPGDKKDEGIGSREGRTVSRVARPVPSAACRQLLDFAAAIPPDAAVLPYIRLSAAATAAAAVVVMHARLVERVRPRGIWRRPRMRNAGRGRR</sequence>
<feature type="compositionally biased region" description="Basic and acidic residues" evidence="1">
    <location>
        <begin position="34"/>
        <end position="48"/>
    </location>
</feature>
<organism evidence="2 3">
    <name type="scientific">Pomacea canaliculata</name>
    <name type="common">Golden apple snail</name>
    <dbReference type="NCBI Taxonomy" id="400727"/>
    <lineage>
        <taxon>Eukaryota</taxon>
        <taxon>Metazoa</taxon>
        <taxon>Spiralia</taxon>
        <taxon>Lophotrochozoa</taxon>
        <taxon>Mollusca</taxon>
        <taxon>Gastropoda</taxon>
        <taxon>Caenogastropoda</taxon>
        <taxon>Architaenioglossa</taxon>
        <taxon>Ampullarioidea</taxon>
        <taxon>Ampullariidae</taxon>
        <taxon>Pomacea</taxon>
    </lineage>
</organism>
<accession>A0A2T7PR93</accession>
<comment type="caution">
    <text evidence="2">The sequence shown here is derived from an EMBL/GenBank/DDBJ whole genome shotgun (WGS) entry which is preliminary data.</text>
</comment>
<reference evidence="2 3" key="1">
    <citation type="submission" date="2018-04" db="EMBL/GenBank/DDBJ databases">
        <title>The genome of golden apple snail Pomacea canaliculata provides insight into stress tolerance and invasive adaptation.</title>
        <authorList>
            <person name="Liu C."/>
            <person name="Liu B."/>
            <person name="Ren Y."/>
            <person name="Zhang Y."/>
            <person name="Wang H."/>
            <person name="Li S."/>
            <person name="Jiang F."/>
            <person name="Yin L."/>
            <person name="Zhang G."/>
            <person name="Qian W."/>
            <person name="Fan W."/>
        </authorList>
    </citation>
    <scope>NUCLEOTIDE SEQUENCE [LARGE SCALE GENOMIC DNA]</scope>
    <source>
        <strain evidence="2">SZHN2017</strain>
        <tissue evidence="2">Muscle</tissue>
    </source>
</reference>
<dbReference type="Proteomes" id="UP000245119">
    <property type="component" value="Linkage Group LG2"/>
</dbReference>
<evidence type="ECO:0000313" key="2">
    <source>
        <dbReference type="EMBL" id="PVD35935.1"/>
    </source>
</evidence>
<dbReference type="AlphaFoldDB" id="A0A2T7PR93"/>
<feature type="region of interest" description="Disordered" evidence="1">
    <location>
        <begin position="1"/>
        <end position="49"/>
    </location>
</feature>
<evidence type="ECO:0000256" key="1">
    <source>
        <dbReference type="SAM" id="MobiDB-lite"/>
    </source>
</evidence>
<proteinExistence type="predicted"/>
<evidence type="ECO:0000313" key="3">
    <source>
        <dbReference type="Proteomes" id="UP000245119"/>
    </source>
</evidence>
<name>A0A2T7PR93_POMCA</name>
<gene>
    <name evidence="2" type="ORF">C0Q70_02904</name>
</gene>
<keyword evidence="3" id="KW-1185">Reference proteome</keyword>
<dbReference type="EMBL" id="PZQS01000002">
    <property type="protein sequence ID" value="PVD35935.1"/>
    <property type="molecule type" value="Genomic_DNA"/>
</dbReference>